<dbReference type="NCBIfam" id="TIGR02946">
    <property type="entry name" value="acyl_WS_DGAT"/>
    <property type="match status" value="1"/>
</dbReference>
<proteinExistence type="inferred from homology"/>
<evidence type="ECO:0000256" key="10">
    <source>
        <dbReference type="ARBA" id="ARBA00048109"/>
    </source>
</evidence>
<evidence type="ECO:0000256" key="6">
    <source>
        <dbReference type="ARBA" id="ARBA00022679"/>
    </source>
</evidence>
<comment type="catalytic activity">
    <reaction evidence="10 11">
        <text>an acyl-CoA + a 1,2-diacyl-sn-glycerol = a triacyl-sn-glycerol + CoA</text>
        <dbReference type="Rhea" id="RHEA:10868"/>
        <dbReference type="ChEBI" id="CHEBI:17815"/>
        <dbReference type="ChEBI" id="CHEBI:57287"/>
        <dbReference type="ChEBI" id="CHEBI:58342"/>
        <dbReference type="ChEBI" id="CHEBI:64615"/>
        <dbReference type="EC" id="2.3.1.20"/>
    </reaction>
</comment>
<dbReference type="InterPro" id="IPR023213">
    <property type="entry name" value="CAT-like_dom_sf"/>
</dbReference>
<name>A0ABP8K0N5_9MICO</name>
<dbReference type="EMBL" id="BAABFX010000032">
    <property type="protein sequence ID" value="GAA4398489.1"/>
    <property type="molecule type" value="Genomic_DNA"/>
</dbReference>
<organism evidence="15 16">
    <name type="scientific">Ornithinibacter aureus</name>
    <dbReference type="NCBI Taxonomy" id="622664"/>
    <lineage>
        <taxon>Bacteria</taxon>
        <taxon>Bacillati</taxon>
        <taxon>Actinomycetota</taxon>
        <taxon>Actinomycetes</taxon>
        <taxon>Micrococcales</taxon>
        <taxon>Intrasporangiaceae</taxon>
        <taxon>Ornithinibacter</taxon>
    </lineage>
</organism>
<evidence type="ECO:0000259" key="14">
    <source>
        <dbReference type="Pfam" id="PF06974"/>
    </source>
</evidence>
<evidence type="ECO:0000256" key="2">
    <source>
        <dbReference type="ARBA" id="ARBA00005189"/>
    </source>
</evidence>
<evidence type="ECO:0000256" key="1">
    <source>
        <dbReference type="ARBA" id="ARBA00004771"/>
    </source>
</evidence>
<evidence type="ECO:0000256" key="12">
    <source>
        <dbReference type="SAM" id="MobiDB-lite"/>
    </source>
</evidence>
<evidence type="ECO:0000256" key="7">
    <source>
        <dbReference type="ARBA" id="ARBA00022798"/>
    </source>
</evidence>
<gene>
    <name evidence="15" type="ORF">GCM10023153_23440</name>
</gene>
<keyword evidence="9 11" id="KW-0012">Acyltransferase</keyword>
<feature type="domain" description="O-acyltransferase WSD1 C-terminal" evidence="14">
    <location>
        <begin position="314"/>
        <end position="462"/>
    </location>
</feature>
<evidence type="ECO:0000259" key="13">
    <source>
        <dbReference type="Pfam" id="PF03007"/>
    </source>
</evidence>
<comment type="similarity">
    <text evidence="3 11">Belongs to the long-chain O-acyltransferase family.</text>
</comment>
<dbReference type="PANTHER" id="PTHR31650:SF1">
    <property type="entry name" value="WAX ESTER SYNTHASE_DIACYLGLYCEROL ACYLTRANSFERASE 4-RELATED"/>
    <property type="match status" value="1"/>
</dbReference>
<dbReference type="SUPFAM" id="SSF52777">
    <property type="entry name" value="CoA-dependent acyltransferases"/>
    <property type="match status" value="2"/>
</dbReference>
<evidence type="ECO:0000313" key="15">
    <source>
        <dbReference type="EMBL" id="GAA4398489.1"/>
    </source>
</evidence>
<keyword evidence="7 11" id="KW-0319">Glycerol metabolism</keyword>
<evidence type="ECO:0000256" key="9">
    <source>
        <dbReference type="ARBA" id="ARBA00023315"/>
    </source>
</evidence>
<evidence type="ECO:0000256" key="5">
    <source>
        <dbReference type="ARBA" id="ARBA00022516"/>
    </source>
</evidence>
<dbReference type="InterPro" id="IPR014292">
    <property type="entry name" value="Acyl_transf_WS/DGAT"/>
</dbReference>
<comment type="pathway">
    <text evidence="2">Lipid metabolism.</text>
</comment>
<dbReference type="Gene3D" id="3.30.559.30">
    <property type="entry name" value="Nonribosomal peptide synthetase, condensation domain"/>
    <property type="match status" value="1"/>
</dbReference>
<keyword evidence="5 11" id="KW-0444">Lipid biosynthesis</keyword>
<dbReference type="InterPro" id="IPR009721">
    <property type="entry name" value="O-acyltransferase_WSD1_C"/>
</dbReference>
<comment type="pathway">
    <text evidence="1 11">Glycerolipid metabolism; triacylglycerol biosynthesis.</text>
</comment>
<protein>
    <recommendedName>
        <fullName evidence="4 11">Diacylglycerol O-acyltransferase</fullName>
        <ecNumber evidence="4 11">2.3.1.20</ecNumber>
    </recommendedName>
</protein>
<dbReference type="Gene3D" id="3.30.559.10">
    <property type="entry name" value="Chloramphenicol acetyltransferase-like domain"/>
    <property type="match status" value="1"/>
</dbReference>
<dbReference type="EC" id="2.3.1.20" evidence="4 11"/>
<feature type="compositionally biased region" description="Basic and acidic residues" evidence="12">
    <location>
        <begin position="178"/>
        <end position="188"/>
    </location>
</feature>
<sequence length="470" mass="51494">MGRSRWATPLDAIFLMGETPETLMHVASLLHFTYPEGVRRTTFLRQLVNDLRAAPIESPWFYRLQTRTLMRQPLHRWVEDSEFDIDYHVRHSALPSPGGERELGVLVSRLHSNQLDFRRPPWEMHVIEGLSGNRFAIYTKIHHSLVDGFTGMRILQRGLATTPDDLEHPFFFSTRKPPRPEGARREADPVGDVTSILRTLASSVGTTPSVLKALVETQVGRGRTPTKAVTSYQAPDSILNSRTGRSRRFATQEYDLGRLRAVAKARKATLNDVLMAICAGGLRRWLDDLDALPERPLIAFIPVNVRPPESEGGGNAVGATLVSLATDIEDPLERLSAITASSRAAKARMRGMSADAVMAYSALLLAPAGLQVAKAMSGLPGPAPHTLNVCISNVPGPKEHLYLRGARLEATYPVSIPGHSMALNITAHSYAGTLDLGFIGDREALPHLQRLAVRTGEALEELEAAVAGLD</sequence>
<dbReference type="RefSeq" id="WP_211675477.1">
    <property type="nucleotide sequence ID" value="NZ_BAABFX010000032.1"/>
</dbReference>
<feature type="domain" description="O-acyltransferase WSD1-like N-terminal" evidence="13">
    <location>
        <begin position="9"/>
        <end position="273"/>
    </location>
</feature>
<feature type="region of interest" description="Disordered" evidence="12">
    <location>
        <begin position="168"/>
        <end position="188"/>
    </location>
</feature>
<dbReference type="InterPro" id="IPR045034">
    <property type="entry name" value="O-acyltransferase_WSD1-like"/>
</dbReference>
<evidence type="ECO:0000256" key="3">
    <source>
        <dbReference type="ARBA" id="ARBA00009587"/>
    </source>
</evidence>
<evidence type="ECO:0000256" key="8">
    <source>
        <dbReference type="ARBA" id="ARBA00023098"/>
    </source>
</evidence>
<comment type="caution">
    <text evidence="15">The sequence shown here is derived from an EMBL/GenBank/DDBJ whole genome shotgun (WGS) entry which is preliminary data.</text>
</comment>
<dbReference type="Pfam" id="PF03007">
    <property type="entry name" value="WS_DGAT_cat"/>
    <property type="match status" value="1"/>
</dbReference>
<accession>A0ABP8K0N5</accession>
<keyword evidence="8 11" id="KW-0443">Lipid metabolism</keyword>
<dbReference type="PANTHER" id="PTHR31650">
    <property type="entry name" value="O-ACYLTRANSFERASE (WSD1-LIKE) FAMILY PROTEIN"/>
    <property type="match status" value="1"/>
</dbReference>
<dbReference type="InterPro" id="IPR004255">
    <property type="entry name" value="O-acyltransferase_WSD1_N"/>
</dbReference>
<dbReference type="Pfam" id="PF06974">
    <property type="entry name" value="WS_DGAT_C"/>
    <property type="match status" value="1"/>
</dbReference>
<keyword evidence="6 11" id="KW-0808">Transferase</keyword>
<reference evidence="16" key="1">
    <citation type="journal article" date="2019" name="Int. J. Syst. Evol. Microbiol.">
        <title>The Global Catalogue of Microorganisms (GCM) 10K type strain sequencing project: providing services to taxonomists for standard genome sequencing and annotation.</title>
        <authorList>
            <consortium name="The Broad Institute Genomics Platform"/>
            <consortium name="The Broad Institute Genome Sequencing Center for Infectious Disease"/>
            <person name="Wu L."/>
            <person name="Ma J."/>
        </authorList>
    </citation>
    <scope>NUCLEOTIDE SEQUENCE [LARGE SCALE GENOMIC DNA]</scope>
    <source>
        <strain evidence="16">JCM 17738</strain>
    </source>
</reference>
<keyword evidence="16" id="KW-1185">Reference proteome</keyword>
<evidence type="ECO:0000313" key="16">
    <source>
        <dbReference type="Proteomes" id="UP001500390"/>
    </source>
</evidence>
<evidence type="ECO:0000256" key="4">
    <source>
        <dbReference type="ARBA" id="ARBA00013244"/>
    </source>
</evidence>
<evidence type="ECO:0000256" key="11">
    <source>
        <dbReference type="RuleBase" id="RU361241"/>
    </source>
</evidence>
<dbReference type="Proteomes" id="UP001500390">
    <property type="component" value="Unassembled WGS sequence"/>
</dbReference>